<sequence length="280" mass="30835">MAWKKLLWVKQPYPDNYVDESFLSQLKRNTNVAPYHYWQLVADMAGIIVHLCSVAMFAVVFVGVYNEKWSPQSFVVGSSALTVGGFGLWAANNPGGVPFLERALKSSALIVFVVLALSPVLKSLTRSTSSDSIWALSCWLCVGNICFHDYSSVSAQEFKPILATNLALSAAIVLASRLESTLAVFSFVLFSIQLFGVFPSFVRWVYTTSRRGRWSLVATVVIATDVAIFALRGGSAVLLWTAVQVAVTFGLPGWLIELQKYKNEIQGPWDPAKPILRSDT</sequence>
<dbReference type="InterPro" id="IPR009450">
    <property type="entry name" value="Plno_GlcNAc_GPI2"/>
</dbReference>
<evidence type="ECO:0000256" key="7">
    <source>
        <dbReference type="ARBA" id="ARBA00023136"/>
    </source>
</evidence>
<dbReference type="PhylomeDB" id="A0A060TJ41"/>
<keyword evidence="6 8" id="KW-1133">Transmembrane helix</keyword>
<dbReference type="EMBL" id="HG937694">
    <property type="protein sequence ID" value="CDP38842.1"/>
    <property type="molecule type" value="Genomic_DNA"/>
</dbReference>
<comment type="similarity">
    <text evidence="3">Belongs to the PIGC family.</text>
</comment>
<evidence type="ECO:0000256" key="4">
    <source>
        <dbReference type="ARBA" id="ARBA00022502"/>
    </source>
</evidence>
<evidence type="ECO:0000256" key="3">
    <source>
        <dbReference type="ARBA" id="ARBA00008321"/>
    </source>
</evidence>
<dbReference type="PANTHER" id="PTHR12982:SF0">
    <property type="entry name" value="PHOSPHATIDYLINOSITOL N-ACETYLGLUCOSAMINYLTRANSFERASE SUBUNIT C"/>
    <property type="match status" value="1"/>
</dbReference>
<evidence type="ECO:0000256" key="1">
    <source>
        <dbReference type="ARBA" id="ARBA00004141"/>
    </source>
</evidence>
<feature type="transmembrane region" description="Helical" evidence="8">
    <location>
        <begin position="214"/>
        <end position="231"/>
    </location>
</feature>
<protein>
    <submittedName>
        <fullName evidence="9">ARAD1D43890p</fullName>
    </submittedName>
</protein>
<gene>
    <name evidence="9" type="ORF">GNLVRS02_ARAD1D43890g</name>
</gene>
<comment type="subcellular location">
    <subcellularLocation>
        <location evidence="1">Membrane</location>
        <topology evidence="1">Multi-pass membrane protein</topology>
    </subcellularLocation>
</comment>
<dbReference type="AlphaFoldDB" id="A0A060TJ41"/>
<evidence type="ECO:0000313" key="9">
    <source>
        <dbReference type="EMBL" id="CDP38842.1"/>
    </source>
</evidence>
<name>A0A060TJ41_BLAAD</name>
<evidence type="ECO:0000256" key="6">
    <source>
        <dbReference type="ARBA" id="ARBA00022989"/>
    </source>
</evidence>
<keyword evidence="7 8" id="KW-0472">Membrane</keyword>
<reference evidence="9" key="1">
    <citation type="submission" date="2014-02" db="EMBL/GenBank/DDBJ databases">
        <authorList>
            <person name="Genoscope - CEA"/>
        </authorList>
    </citation>
    <scope>NUCLEOTIDE SEQUENCE</scope>
    <source>
        <strain evidence="9">LS3</strain>
    </source>
</reference>
<dbReference type="UniPathway" id="UPA00196"/>
<keyword evidence="5 8" id="KW-0812">Transmembrane</keyword>
<evidence type="ECO:0000256" key="8">
    <source>
        <dbReference type="SAM" id="Phobius"/>
    </source>
</evidence>
<organism evidence="9">
    <name type="scientific">Blastobotrys adeninivorans</name>
    <name type="common">Yeast</name>
    <name type="synonym">Arxula adeninivorans</name>
    <dbReference type="NCBI Taxonomy" id="409370"/>
    <lineage>
        <taxon>Eukaryota</taxon>
        <taxon>Fungi</taxon>
        <taxon>Dikarya</taxon>
        <taxon>Ascomycota</taxon>
        <taxon>Saccharomycotina</taxon>
        <taxon>Dipodascomycetes</taxon>
        <taxon>Dipodascales</taxon>
        <taxon>Trichomonascaceae</taxon>
        <taxon>Blastobotrys</taxon>
    </lineage>
</organism>
<feature type="transmembrane region" description="Helical" evidence="8">
    <location>
        <begin position="237"/>
        <end position="256"/>
    </location>
</feature>
<dbReference type="PANTHER" id="PTHR12982">
    <property type="entry name" value="PHOSPHATIDYLINOSITOL GLYCAN, CLASS C"/>
    <property type="match status" value="1"/>
</dbReference>
<reference evidence="9" key="2">
    <citation type="submission" date="2014-06" db="EMBL/GenBank/DDBJ databases">
        <title>The complete genome of Blastobotrys (Arxula) adeninivorans LS3 - a yeast of biotechnological interest.</title>
        <authorList>
            <person name="Kunze G."/>
            <person name="Gaillardin C."/>
            <person name="Czernicka M."/>
            <person name="Durrens P."/>
            <person name="Martin T."/>
            <person name="Boer E."/>
            <person name="Gabaldon T."/>
            <person name="Cruz J."/>
            <person name="Talla E."/>
            <person name="Marck C."/>
            <person name="Goffeau A."/>
            <person name="Barbe V."/>
            <person name="Baret P."/>
            <person name="Baronian K."/>
            <person name="Beier S."/>
            <person name="Bleykasten C."/>
            <person name="Bode R."/>
            <person name="Casaregola S."/>
            <person name="Despons L."/>
            <person name="Fairhead C."/>
            <person name="Giersberg M."/>
            <person name="Gierski P."/>
            <person name="Hahnel U."/>
            <person name="Hartmann A."/>
            <person name="Jankowska D."/>
            <person name="Jubin C."/>
            <person name="Jung P."/>
            <person name="Lafontaine I."/>
            <person name="Leh-Louis V."/>
            <person name="Lemaire M."/>
            <person name="Marcet-Houben M."/>
            <person name="Mascher M."/>
            <person name="Morel G."/>
            <person name="Richard G.-F."/>
            <person name="Riechen J."/>
            <person name="Sacerdot C."/>
            <person name="Sarkar A."/>
            <person name="Savel G."/>
            <person name="Schacherer J."/>
            <person name="Sherman D."/>
            <person name="Straub M.-L."/>
            <person name="Stein N."/>
            <person name="Thierry A."/>
            <person name="Trautwein-Schult A."/>
            <person name="Westhof E."/>
            <person name="Worch S."/>
            <person name="Dujon B."/>
            <person name="Souciet J.-L."/>
            <person name="Wincker P."/>
            <person name="Scholz U."/>
            <person name="Neuveglise N."/>
        </authorList>
    </citation>
    <scope>NUCLEOTIDE SEQUENCE</scope>
    <source>
        <strain evidence="9">LS3</strain>
    </source>
</reference>
<feature type="transmembrane region" description="Helical" evidence="8">
    <location>
        <begin position="182"/>
        <end position="202"/>
    </location>
</feature>
<feature type="transmembrane region" description="Helical" evidence="8">
    <location>
        <begin position="37"/>
        <end position="65"/>
    </location>
</feature>
<dbReference type="GO" id="GO:0000506">
    <property type="term" value="C:glycosylphosphatidylinositol-N-acetylglucosaminyltransferase (GPI-GnT) complex"/>
    <property type="evidence" value="ECO:0007669"/>
    <property type="project" value="TreeGrafter"/>
</dbReference>
<feature type="transmembrane region" description="Helical" evidence="8">
    <location>
        <begin position="71"/>
        <end position="91"/>
    </location>
</feature>
<keyword evidence="4" id="KW-0337">GPI-anchor biosynthesis</keyword>
<evidence type="ECO:0000256" key="2">
    <source>
        <dbReference type="ARBA" id="ARBA00004687"/>
    </source>
</evidence>
<comment type="pathway">
    <text evidence="2">Glycolipid biosynthesis; glycosylphosphatidylinositol-anchor biosynthesis.</text>
</comment>
<proteinExistence type="inferred from homology"/>
<dbReference type="Pfam" id="PF06432">
    <property type="entry name" value="GPI2"/>
    <property type="match status" value="1"/>
</dbReference>
<accession>A0A060TJ41</accession>
<evidence type="ECO:0000256" key="5">
    <source>
        <dbReference type="ARBA" id="ARBA00022692"/>
    </source>
</evidence>
<dbReference type="PIRSF" id="PIRSF016104">
    <property type="entry name" value="GPI2"/>
    <property type="match status" value="1"/>
</dbReference>
<dbReference type="GO" id="GO:0006506">
    <property type="term" value="P:GPI anchor biosynthetic process"/>
    <property type="evidence" value="ECO:0007669"/>
    <property type="project" value="UniProtKB-UniPathway"/>
</dbReference>